<dbReference type="AlphaFoldDB" id="A0A8J4QKG8"/>
<dbReference type="Proteomes" id="UP000737018">
    <property type="component" value="Unassembled WGS sequence"/>
</dbReference>
<organism evidence="1 2">
    <name type="scientific">Castanea mollissima</name>
    <name type="common">Chinese chestnut</name>
    <dbReference type="NCBI Taxonomy" id="60419"/>
    <lineage>
        <taxon>Eukaryota</taxon>
        <taxon>Viridiplantae</taxon>
        <taxon>Streptophyta</taxon>
        <taxon>Embryophyta</taxon>
        <taxon>Tracheophyta</taxon>
        <taxon>Spermatophyta</taxon>
        <taxon>Magnoliopsida</taxon>
        <taxon>eudicotyledons</taxon>
        <taxon>Gunneridae</taxon>
        <taxon>Pentapetalae</taxon>
        <taxon>rosids</taxon>
        <taxon>fabids</taxon>
        <taxon>Fagales</taxon>
        <taxon>Fagaceae</taxon>
        <taxon>Castanea</taxon>
    </lineage>
</organism>
<evidence type="ECO:0000313" key="2">
    <source>
        <dbReference type="Proteomes" id="UP000737018"/>
    </source>
</evidence>
<accession>A0A8J4QKG8</accession>
<gene>
    <name evidence="1" type="ORF">CMV_025531</name>
</gene>
<proteinExistence type="predicted"/>
<sequence length="86" mass="9754">MKLLGIQQAYIPGTGKQKMLITTHVFNQKVNLSFSKEDKVQCGLQQNNKSCSQEHRSGNLAFIDSTPMWKEPGSVIHRGKRPLRML</sequence>
<evidence type="ECO:0000313" key="1">
    <source>
        <dbReference type="EMBL" id="KAF3948474.1"/>
    </source>
</evidence>
<protein>
    <submittedName>
        <fullName evidence="1">Uncharacterized protein</fullName>
    </submittedName>
</protein>
<comment type="caution">
    <text evidence="1">The sequence shown here is derived from an EMBL/GenBank/DDBJ whole genome shotgun (WGS) entry which is preliminary data.</text>
</comment>
<dbReference type="EMBL" id="JRKL02006802">
    <property type="protein sequence ID" value="KAF3948474.1"/>
    <property type="molecule type" value="Genomic_DNA"/>
</dbReference>
<name>A0A8J4QKG8_9ROSI</name>
<reference evidence="1" key="1">
    <citation type="submission" date="2020-03" db="EMBL/GenBank/DDBJ databases">
        <title>Castanea mollissima Vanexum genome sequencing.</title>
        <authorList>
            <person name="Staton M."/>
        </authorList>
    </citation>
    <scope>NUCLEOTIDE SEQUENCE</scope>
    <source>
        <tissue evidence="1">Leaf</tissue>
    </source>
</reference>
<keyword evidence="2" id="KW-1185">Reference proteome</keyword>
<dbReference type="OrthoDB" id="10394546at2759"/>